<feature type="domain" description="DALR anticodon binding" evidence="14">
    <location>
        <begin position="528"/>
        <end position="645"/>
    </location>
</feature>
<dbReference type="InterPro" id="IPR008909">
    <property type="entry name" value="DALR_anticod-bd"/>
</dbReference>
<gene>
    <name evidence="16" type="ORF">NDN08_004016</name>
</gene>
<comment type="subunit">
    <text evidence="3">Monomer.</text>
</comment>
<dbReference type="InterPro" id="IPR014729">
    <property type="entry name" value="Rossmann-like_a/b/a_fold"/>
</dbReference>
<dbReference type="SUPFAM" id="SSF55190">
    <property type="entry name" value="Arginyl-tRNA synthetase (ArgRS), N-terminal 'additional' domain"/>
    <property type="match status" value="1"/>
</dbReference>
<evidence type="ECO:0000256" key="4">
    <source>
        <dbReference type="ARBA" id="ARBA00012837"/>
    </source>
</evidence>
<dbReference type="PRINTS" id="PR01038">
    <property type="entry name" value="TRNASYNTHARG"/>
</dbReference>
<evidence type="ECO:0000259" key="14">
    <source>
        <dbReference type="SMART" id="SM00836"/>
    </source>
</evidence>
<organism evidence="16 17">
    <name type="scientific">Rhodosorus marinus</name>
    <dbReference type="NCBI Taxonomy" id="101924"/>
    <lineage>
        <taxon>Eukaryota</taxon>
        <taxon>Rhodophyta</taxon>
        <taxon>Stylonematophyceae</taxon>
        <taxon>Stylonematales</taxon>
        <taxon>Stylonemataceae</taxon>
        <taxon>Rhodosorus</taxon>
    </lineage>
</organism>
<evidence type="ECO:0000256" key="2">
    <source>
        <dbReference type="ARBA" id="ARBA00005594"/>
    </source>
</evidence>
<keyword evidence="10 13" id="KW-0030">Aminoacyl-tRNA synthetase</keyword>
<comment type="similarity">
    <text evidence="2 13">Belongs to the class-I aminoacyl-tRNA synthetase family.</text>
</comment>
<dbReference type="InterPro" id="IPR005148">
    <property type="entry name" value="Arg-tRNA-synth_N"/>
</dbReference>
<dbReference type="InterPro" id="IPR001278">
    <property type="entry name" value="Arg-tRNA-ligase"/>
</dbReference>
<dbReference type="EC" id="6.1.1.19" evidence="4"/>
<dbReference type="PANTHER" id="PTHR11956:SF5">
    <property type="entry name" value="ARGININE--TRNA LIGASE, CYTOPLASMIC"/>
    <property type="match status" value="1"/>
</dbReference>
<dbReference type="SUPFAM" id="SSF47323">
    <property type="entry name" value="Anticodon-binding domain of a subclass of class I aminoacyl-tRNA synthetases"/>
    <property type="match status" value="1"/>
</dbReference>
<evidence type="ECO:0000256" key="9">
    <source>
        <dbReference type="ARBA" id="ARBA00022917"/>
    </source>
</evidence>
<reference evidence="16 17" key="1">
    <citation type="journal article" date="2023" name="Nat. Commun.">
        <title>Origin of minicircular mitochondrial genomes in red algae.</title>
        <authorList>
            <person name="Lee Y."/>
            <person name="Cho C.H."/>
            <person name="Lee Y.M."/>
            <person name="Park S.I."/>
            <person name="Yang J.H."/>
            <person name="West J.A."/>
            <person name="Bhattacharya D."/>
            <person name="Yoon H.S."/>
        </authorList>
    </citation>
    <scope>NUCLEOTIDE SEQUENCE [LARGE SCALE GENOMIC DNA]</scope>
    <source>
        <strain evidence="16 17">CCMP1338</strain>
        <tissue evidence="16">Whole cell</tissue>
    </source>
</reference>
<dbReference type="FunFam" id="3.40.50.620:FF:000030">
    <property type="entry name" value="Arginine--tRNA ligase"/>
    <property type="match status" value="1"/>
</dbReference>
<evidence type="ECO:0000256" key="1">
    <source>
        <dbReference type="ARBA" id="ARBA00004496"/>
    </source>
</evidence>
<keyword evidence="8 13" id="KW-0067">ATP-binding</keyword>
<dbReference type="Proteomes" id="UP001157974">
    <property type="component" value="Unassembled WGS sequence"/>
</dbReference>
<dbReference type="GO" id="GO:0004814">
    <property type="term" value="F:arginine-tRNA ligase activity"/>
    <property type="evidence" value="ECO:0007669"/>
    <property type="project" value="UniProtKB-EC"/>
</dbReference>
<dbReference type="CDD" id="cd00671">
    <property type="entry name" value="ArgRS_core"/>
    <property type="match status" value="1"/>
</dbReference>
<keyword evidence="9 13" id="KW-0648">Protein biosynthesis</keyword>
<dbReference type="Pfam" id="PF05746">
    <property type="entry name" value="DALR_1"/>
    <property type="match status" value="1"/>
</dbReference>
<dbReference type="InterPro" id="IPR009080">
    <property type="entry name" value="tRNAsynth_Ia_anticodon-bd"/>
</dbReference>
<keyword evidence="5" id="KW-0963">Cytoplasm</keyword>
<dbReference type="Gene3D" id="3.30.1360.70">
    <property type="entry name" value="Arginyl tRNA synthetase N-terminal domain"/>
    <property type="match status" value="1"/>
</dbReference>
<dbReference type="PROSITE" id="PS00178">
    <property type="entry name" value="AA_TRNA_LIGASE_I"/>
    <property type="match status" value="1"/>
</dbReference>
<dbReference type="AlphaFoldDB" id="A0AAV8UME5"/>
<name>A0AAV8UME5_9RHOD</name>
<evidence type="ECO:0000256" key="7">
    <source>
        <dbReference type="ARBA" id="ARBA00022741"/>
    </source>
</evidence>
<dbReference type="SMART" id="SM00836">
    <property type="entry name" value="DALR_1"/>
    <property type="match status" value="1"/>
</dbReference>
<dbReference type="SMART" id="SM01016">
    <property type="entry name" value="Arg_tRNA_synt_N"/>
    <property type="match status" value="1"/>
</dbReference>
<proteinExistence type="inferred from homology"/>
<accession>A0AAV8UME5</accession>
<dbReference type="NCBIfam" id="TIGR00456">
    <property type="entry name" value="argS"/>
    <property type="match status" value="1"/>
</dbReference>
<keyword evidence="6 13" id="KW-0436">Ligase</keyword>
<dbReference type="HAMAP" id="MF_00123">
    <property type="entry name" value="Arg_tRNA_synth"/>
    <property type="match status" value="1"/>
</dbReference>
<comment type="catalytic activity">
    <reaction evidence="12">
        <text>tRNA(Arg) + L-arginine + ATP = L-arginyl-tRNA(Arg) + AMP + diphosphate</text>
        <dbReference type="Rhea" id="RHEA:20301"/>
        <dbReference type="Rhea" id="RHEA-COMP:9658"/>
        <dbReference type="Rhea" id="RHEA-COMP:9673"/>
        <dbReference type="ChEBI" id="CHEBI:30616"/>
        <dbReference type="ChEBI" id="CHEBI:32682"/>
        <dbReference type="ChEBI" id="CHEBI:33019"/>
        <dbReference type="ChEBI" id="CHEBI:78442"/>
        <dbReference type="ChEBI" id="CHEBI:78513"/>
        <dbReference type="ChEBI" id="CHEBI:456215"/>
        <dbReference type="EC" id="6.1.1.19"/>
    </reaction>
</comment>
<sequence length="645" mass="72216">MACLGFVPGGFLVKGGLGSASCGRTGGVFKGWRVRCSAASSLKEDIREGMGMNDSKEASDSIDVREILDRRISEAMLRAFGDSAADADPMLTAATKEEFGDYQCNAAMSFAKKMKQKPRDVAAKIVEELQIADLCTEPQIAGPGFINLTLSTEFIQSKLRLMLNDKDRLGIEKKNPPQRIVVDFSSPNVAKEMHVGHLRSTIIGESICRLLEFLGHEVIRLNHIGDWGTQFGMLILYLKQVAPEVIKGEEVDLGDLVAFYKKAKVKFDENDEFKSNARKEVVELQAENEESMAAWRHLCEQSRKEFKKIYDELDITFEERGESFYNPYLKDVITSLQEQGLAVEDGGAQVVFLDGIANRDGSSQGLIVQKSDGGFMYSTTDLAAMRYRADVDRAERILYVTDVGQAFHFEQVFQVARRAGFVSDTVSLEHVPFGLVLGEDGKKFKTRSGATVKLKDLLDEAVSRAEADIVARLKAEDREESEEFIRSSSRKVGLSAVVYADLKTTRTSNYRFSFDKMLALQGNTAPYMLYAYARIQGINRKVGSEDLDLPSVDVVLDDISEKSLARHLIRLPRILAELEVELKPHTLCDYIFELSQKFNQFYERCSIANAESEELKRSRLALAQLTARVLKLSLHLLDIKPLERL</sequence>
<evidence type="ECO:0000256" key="3">
    <source>
        <dbReference type="ARBA" id="ARBA00011245"/>
    </source>
</evidence>
<keyword evidence="17" id="KW-1185">Reference proteome</keyword>
<dbReference type="InterPro" id="IPR036695">
    <property type="entry name" value="Arg-tRNA-synth_N_sf"/>
</dbReference>
<evidence type="ECO:0000256" key="12">
    <source>
        <dbReference type="ARBA" id="ARBA00049339"/>
    </source>
</evidence>
<feature type="domain" description="Arginyl tRNA synthetase N-terminal" evidence="15">
    <location>
        <begin position="66"/>
        <end position="150"/>
    </location>
</feature>
<comment type="subcellular location">
    <subcellularLocation>
        <location evidence="1">Cytoplasm</location>
    </subcellularLocation>
</comment>
<evidence type="ECO:0000259" key="15">
    <source>
        <dbReference type="SMART" id="SM01016"/>
    </source>
</evidence>
<evidence type="ECO:0000256" key="6">
    <source>
        <dbReference type="ARBA" id="ARBA00022598"/>
    </source>
</evidence>
<keyword evidence="7 13" id="KW-0547">Nucleotide-binding</keyword>
<dbReference type="GO" id="GO:0005524">
    <property type="term" value="F:ATP binding"/>
    <property type="evidence" value="ECO:0007669"/>
    <property type="project" value="UniProtKB-KW"/>
</dbReference>
<evidence type="ECO:0000256" key="11">
    <source>
        <dbReference type="ARBA" id="ARBA00033033"/>
    </source>
</evidence>
<dbReference type="Gene3D" id="3.40.50.620">
    <property type="entry name" value="HUPs"/>
    <property type="match status" value="1"/>
</dbReference>
<dbReference type="Pfam" id="PF00750">
    <property type="entry name" value="tRNA-synt_1d"/>
    <property type="match status" value="1"/>
</dbReference>
<dbReference type="EMBL" id="JAMWBK010000010">
    <property type="protein sequence ID" value="KAJ8901811.1"/>
    <property type="molecule type" value="Genomic_DNA"/>
</dbReference>
<evidence type="ECO:0000313" key="16">
    <source>
        <dbReference type="EMBL" id="KAJ8901811.1"/>
    </source>
</evidence>
<evidence type="ECO:0000256" key="13">
    <source>
        <dbReference type="RuleBase" id="RU363038"/>
    </source>
</evidence>
<evidence type="ECO:0000256" key="5">
    <source>
        <dbReference type="ARBA" id="ARBA00022490"/>
    </source>
</evidence>
<evidence type="ECO:0000256" key="10">
    <source>
        <dbReference type="ARBA" id="ARBA00023146"/>
    </source>
</evidence>
<dbReference type="Pfam" id="PF03485">
    <property type="entry name" value="Arg_tRNA_synt_N"/>
    <property type="match status" value="1"/>
</dbReference>
<dbReference type="InterPro" id="IPR035684">
    <property type="entry name" value="ArgRS_core"/>
</dbReference>
<dbReference type="InterPro" id="IPR001412">
    <property type="entry name" value="aa-tRNA-synth_I_CS"/>
</dbReference>
<dbReference type="PANTHER" id="PTHR11956">
    <property type="entry name" value="ARGINYL-TRNA SYNTHETASE"/>
    <property type="match status" value="1"/>
</dbReference>
<dbReference type="GO" id="GO:0006420">
    <property type="term" value="P:arginyl-tRNA aminoacylation"/>
    <property type="evidence" value="ECO:0007669"/>
    <property type="project" value="InterPro"/>
</dbReference>
<protein>
    <recommendedName>
        <fullName evidence="4">arginine--tRNA ligase</fullName>
        <ecNumber evidence="4">6.1.1.19</ecNumber>
    </recommendedName>
    <alternativeName>
        <fullName evidence="11">Arginyl-tRNA synthetase</fullName>
    </alternativeName>
</protein>
<comment type="caution">
    <text evidence="16">The sequence shown here is derived from an EMBL/GenBank/DDBJ whole genome shotgun (WGS) entry which is preliminary data.</text>
</comment>
<dbReference type="SUPFAM" id="SSF52374">
    <property type="entry name" value="Nucleotidylyl transferase"/>
    <property type="match status" value="1"/>
</dbReference>
<evidence type="ECO:0000313" key="17">
    <source>
        <dbReference type="Proteomes" id="UP001157974"/>
    </source>
</evidence>
<dbReference type="Gene3D" id="1.10.730.10">
    <property type="entry name" value="Isoleucyl-tRNA Synthetase, Domain 1"/>
    <property type="match status" value="1"/>
</dbReference>
<dbReference type="GO" id="GO:0005737">
    <property type="term" value="C:cytoplasm"/>
    <property type="evidence" value="ECO:0007669"/>
    <property type="project" value="UniProtKB-SubCell"/>
</dbReference>
<evidence type="ECO:0000256" key="8">
    <source>
        <dbReference type="ARBA" id="ARBA00022840"/>
    </source>
</evidence>
<dbReference type="FunFam" id="1.10.730.10:FF:000006">
    <property type="entry name" value="Arginyl-tRNA synthetase 2, mitochondrial"/>
    <property type="match status" value="1"/>
</dbReference>